<evidence type="ECO:0000256" key="9">
    <source>
        <dbReference type="ARBA" id="ARBA00022989"/>
    </source>
</evidence>
<dbReference type="AlphaFoldDB" id="A0A0A9DQC6"/>
<accession>A0A0A9DQC6</accession>
<evidence type="ECO:0000256" key="11">
    <source>
        <dbReference type="ARBA" id="ARBA00023136"/>
    </source>
</evidence>
<keyword evidence="11" id="KW-0472">Membrane</keyword>
<evidence type="ECO:0000256" key="4">
    <source>
        <dbReference type="ARBA" id="ARBA00008661"/>
    </source>
</evidence>
<evidence type="ECO:0000256" key="2">
    <source>
        <dbReference type="ARBA" id="ARBA00004323"/>
    </source>
</evidence>
<dbReference type="EMBL" id="GBRH01210035">
    <property type="protein sequence ID" value="JAD87860.1"/>
    <property type="molecule type" value="Transcribed_RNA"/>
</dbReference>
<reference evidence="13" key="1">
    <citation type="submission" date="2014-09" db="EMBL/GenBank/DDBJ databases">
        <authorList>
            <person name="Magalhaes I.L.F."/>
            <person name="Oliveira U."/>
            <person name="Santos F.R."/>
            <person name="Vidigal T.H.D.A."/>
            <person name="Brescovit A.D."/>
            <person name="Santos A.J."/>
        </authorList>
    </citation>
    <scope>NUCLEOTIDE SEQUENCE</scope>
    <source>
        <tissue evidence="13">Shoot tissue taken approximately 20 cm above the soil surface</tissue>
    </source>
</reference>
<evidence type="ECO:0000256" key="12">
    <source>
        <dbReference type="ARBA" id="ARBA00023211"/>
    </source>
</evidence>
<evidence type="ECO:0000256" key="7">
    <source>
        <dbReference type="ARBA" id="ARBA00022692"/>
    </source>
</evidence>
<comment type="subcellular location">
    <subcellularLocation>
        <location evidence="2">Golgi apparatus membrane</location>
        <topology evidence="2">Single-pass type II membrane protein</topology>
    </subcellularLocation>
</comment>
<protein>
    <submittedName>
        <fullName evidence="13">Uncharacterized protein</fullName>
    </submittedName>
</protein>
<dbReference type="GO" id="GO:0016758">
    <property type="term" value="F:hexosyltransferase activity"/>
    <property type="evidence" value="ECO:0007669"/>
    <property type="project" value="InterPro"/>
</dbReference>
<dbReference type="Pfam" id="PF01762">
    <property type="entry name" value="Galactosyl_T"/>
    <property type="match status" value="1"/>
</dbReference>
<comment type="pathway">
    <text evidence="3">Protein modification; protein glycosylation.</text>
</comment>
<dbReference type="GO" id="GO:0000139">
    <property type="term" value="C:Golgi membrane"/>
    <property type="evidence" value="ECO:0007669"/>
    <property type="project" value="UniProtKB-SubCell"/>
</dbReference>
<evidence type="ECO:0000256" key="6">
    <source>
        <dbReference type="ARBA" id="ARBA00022679"/>
    </source>
</evidence>
<evidence type="ECO:0000256" key="3">
    <source>
        <dbReference type="ARBA" id="ARBA00004922"/>
    </source>
</evidence>
<name>A0A0A9DQC6_ARUDO</name>
<organism evidence="13">
    <name type="scientific">Arundo donax</name>
    <name type="common">Giant reed</name>
    <name type="synonym">Donax arundinaceus</name>
    <dbReference type="NCBI Taxonomy" id="35708"/>
    <lineage>
        <taxon>Eukaryota</taxon>
        <taxon>Viridiplantae</taxon>
        <taxon>Streptophyta</taxon>
        <taxon>Embryophyta</taxon>
        <taxon>Tracheophyta</taxon>
        <taxon>Spermatophyta</taxon>
        <taxon>Magnoliopsida</taxon>
        <taxon>Liliopsida</taxon>
        <taxon>Poales</taxon>
        <taxon>Poaceae</taxon>
        <taxon>PACMAD clade</taxon>
        <taxon>Arundinoideae</taxon>
        <taxon>Arundineae</taxon>
        <taxon>Arundo</taxon>
    </lineage>
</organism>
<comment type="similarity">
    <text evidence="4">Belongs to the glycosyltransferase 31 family.</text>
</comment>
<keyword evidence="12" id="KW-0464">Manganese</keyword>
<evidence type="ECO:0000256" key="8">
    <source>
        <dbReference type="ARBA" id="ARBA00022968"/>
    </source>
</evidence>
<keyword evidence="10" id="KW-0333">Golgi apparatus</keyword>
<evidence type="ECO:0000313" key="13">
    <source>
        <dbReference type="EMBL" id="JAD87860.1"/>
    </source>
</evidence>
<reference evidence="13" key="2">
    <citation type="journal article" date="2015" name="Data Brief">
        <title>Shoot transcriptome of the giant reed, Arundo donax.</title>
        <authorList>
            <person name="Barrero R.A."/>
            <person name="Guerrero F.D."/>
            <person name="Moolhuijzen P."/>
            <person name="Goolsby J.A."/>
            <person name="Tidwell J."/>
            <person name="Bellgard S.E."/>
            <person name="Bellgard M.I."/>
        </authorList>
    </citation>
    <scope>NUCLEOTIDE SEQUENCE</scope>
    <source>
        <tissue evidence="13">Shoot tissue taken approximately 20 cm above the soil surface</tissue>
    </source>
</reference>
<sequence>MKTDDDAFVRVDEIQSSVKQLNVSHGLLYGRINSDSGPHRNPESKWYIS</sequence>
<evidence type="ECO:0000256" key="5">
    <source>
        <dbReference type="ARBA" id="ARBA00022676"/>
    </source>
</evidence>
<keyword evidence="8" id="KW-0735">Signal-anchor</keyword>
<dbReference type="InterPro" id="IPR002659">
    <property type="entry name" value="Glyco_trans_31"/>
</dbReference>
<keyword evidence="9" id="KW-1133">Transmembrane helix</keyword>
<keyword evidence="5" id="KW-0328">Glycosyltransferase</keyword>
<proteinExistence type="inferred from homology"/>
<dbReference type="UniPathway" id="UPA00378"/>
<keyword evidence="6" id="KW-0808">Transferase</keyword>
<comment type="cofactor">
    <cofactor evidence="1">
        <name>Mn(2+)</name>
        <dbReference type="ChEBI" id="CHEBI:29035"/>
    </cofactor>
</comment>
<keyword evidence="7" id="KW-0812">Transmembrane</keyword>
<evidence type="ECO:0000256" key="10">
    <source>
        <dbReference type="ARBA" id="ARBA00023034"/>
    </source>
</evidence>
<evidence type="ECO:0000256" key="1">
    <source>
        <dbReference type="ARBA" id="ARBA00001936"/>
    </source>
</evidence>